<name>A0ABV5JLS7_9RHOB</name>
<protein>
    <submittedName>
        <fullName evidence="7">Sterol desaturase family protein</fullName>
    </submittedName>
</protein>
<sequence>MAEPRREWNYTPDLPLGVSPLWQWPPKPLAVLRWYWDGWFLITVNLIILGLSIASWVWFNPSLETAQTFAVGWILQIILRNLALLVTVAGGLHLYFYTFRNQGNDLKYDTREFAKKGGMFTLNNQVLDNIFWSCTSGVLVWSAYEVLMFWCFANGYLWLLSWDTNPIWFVAIFFLIPIWESFYFYWIHRWLHWPPLYRVAHALHHRNTNVGPWSGLSMHPIEHIIYFGSVLIHWVIASHPLHMMFHLQFYALSAVTTHTGFEELFIKNKKRLRLGMFHHQMHHRYFECNYGNLDVPWDILFGSFHDGTPEAKERMRHRLKIRNSAR</sequence>
<feature type="transmembrane region" description="Helical" evidence="5">
    <location>
        <begin position="138"/>
        <end position="160"/>
    </location>
</feature>
<dbReference type="PANTHER" id="PTHR11863">
    <property type="entry name" value="STEROL DESATURASE"/>
    <property type="match status" value="1"/>
</dbReference>
<evidence type="ECO:0000256" key="4">
    <source>
        <dbReference type="ARBA" id="ARBA00023136"/>
    </source>
</evidence>
<feature type="transmembrane region" description="Helical" evidence="5">
    <location>
        <begin position="166"/>
        <end position="186"/>
    </location>
</feature>
<keyword evidence="2 5" id="KW-0812">Transmembrane</keyword>
<evidence type="ECO:0000256" key="3">
    <source>
        <dbReference type="ARBA" id="ARBA00022989"/>
    </source>
</evidence>
<dbReference type="InterPro" id="IPR050307">
    <property type="entry name" value="Sterol_Desaturase_Related"/>
</dbReference>
<keyword evidence="4 5" id="KW-0472">Membrane</keyword>
<reference evidence="7 8" key="1">
    <citation type="submission" date="2024-09" db="EMBL/GenBank/DDBJ databases">
        <authorList>
            <person name="Sun Q."/>
            <person name="Mori K."/>
        </authorList>
    </citation>
    <scope>NUCLEOTIDE SEQUENCE [LARGE SCALE GENOMIC DNA]</scope>
    <source>
        <strain evidence="7 8">CECT 8726</strain>
    </source>
</reference>
<comment type="caution">
    <text evidence="7">The sequence shown here is derived from an EMBL/GenBank/DDBJ whole genome shotgun (WGS) entry which is preliminary data.</text>
</comment>
<dbReference type="EMBL" id="JBHMEA010000050">
    <property type="protein sequence ID" value="MFB9233628.1"/>
    <property type="molecule type" value="Genomic_DNA"/>
</dbReference>
<dbReference type="InterPro" id="IPR006694">
    <property type="entry name" value="Fatty_acid_hydroxylase"/>
</dbReference>
<accession>A0ABV5JLS7</accession>
<evidence type="ECO:0000259" key="6">
    <source>
        <dbReference type="Pfam" id="PF04116"/>
    </source>
</evidence>
<evidence type="ECO:0000256" key="1">
    <source>
        <dbReference type="ARBA" id="ARBA00004370"/>
    </source>
</evidence>
<comment type="subcellular location">
    <subcellularLocation>
        <location evidence="1">Membrane</location>
    </subcellularLocation>
</comment>
<feature type="transmembrane region" description="Helical" evidence="5">
    <location>
        <begin position="247"/>
        <end position="266"/>
    </location>
</feature>
<proteinExistence type="predicted"/>
<evidence type="ECO:0000256" key="5">
    <source>
        <dbReference type="SAM" id="Phobius"/>
    </source>
</evidence>
<evidence type="ECO:0000313" key="7">
    <source>
        <dbReference type="EMBL" id="MFB9233628.1"/>
    </source>
</evidence>
<evidence type="ECO:0000256" key="2">
    <source>
        <dbReference type="ARBA" id="ARBA00022692"/>
    </source>
</evidence>
<evidence type="ECO:0000313" key="8">
    <source>
        <dbReference type="Proteomes" id="UP001589683"/>
    </source>
</evidence>
<gene>
    <name evidence="7" type="ORF">ACFFUT_17680</name>
</gene>
<feature type="transmembrane region" description="Helical" evidence="5">
    <location>
        <begin position="39"/>
        <end position="59"/>
    </location>
</feature>
<keyword evidence="3 5" id="KW-1133">Transmembrane helix</keyword>
<organism evidence="7 8">
    <name type="scientific">Pseudohalocynthiibacter aestuariivivens</name>
    <dbReference type="NCBI Taxonomy" id="1591409"/>
    <lineage>
        <taxon>Bacteria</taxon>
        <taxon>Pseudomonadati</taxon>
        <taxon>Pseudomonadota</taxon>
        <taxon>Alphaproteobacteria</taxon>
        <taxon>Rhodobacterales</taxon>
        <taxon>Paracoccaceae</taxon>
        <taxon>Pseudohalocynthiibacter</taxon>
    </lineage>
</organism>
<keyword evidence="8" id="KW-1185">Reference proteome</keyword>
<feature type="transmembrane region" description="Helical" evidence="5">
    <location>
        <begin position="71"/>
        <end position="97"/>
    </location>
</feature>
<dbReference type="RefSeq" id="WP_213890455.1">
    <property type="nucleotide sequence ID" value="NZ_JAGFNU010000011.1"/>
</dbReference>
<dbReference type="Pfam" id="PF04116">
    <property type="entry name" value="FA_hydroxylase"/>
    <property type="match status" value="1"/>
</dbReference>
<dbReference type="Proteomes" id="UP001589683">
    <property type="component" value="Unassembled WGS sequence"/>
</dbReference>
<feature type="domain" description="Fatty acid hydroxylase" evidence="6">
    <location>
        <begin position="174"/>
        <end position="303"/>
    </location>
</feature>